<dbReference type="InterPro" id="IPR041715">
    <property type="entry name" value="HisRS-like_core"/>
</dbReference>
<evidence type="ECO:0000256" key="10">
    <source>
        <dbReference type="HAMAP-Rule" id="MF_00127"/>
    </source>
</evidence>
<evidence type="ECO:0000259" key="12">
    <source>
        <dbReference type="PROSITE" id="PS50862"/>
    </source>
</evidence>
<dbReference type="InterPro" id="IPR004516">
    <property type="entry name" value="HisRS/HisZ"/>
</dbReference>
<gene>
    <name evidence="10" type="primary">hisS</name>
    <name evidence="13" type="ORF">DRJ31_00865</name>
</gene>
<comment type="caution">
    <text evidence="13">The sequence shown here is derived from an EMBL/GenBank/DDBJ whole genome shotgun (WGS) entry which is preliminary data.</text>
</comment>
<evidence type="ECO:0000313" key="13">
    <source>
        <dbReference type="EMBL" id="RLE50504.1"/>
    </source>
</evidence>
<comment type="similarity">
    <text evidence="2 10">Belongs to the class-II aminoacyl-tRNA synthetase family.</text>
</comment>
<organism evidence="13 14">
    <name type="scientific">Thermoproteota archaeon</name>
    <dbReference type="NCBI Taxonomy" id="2056631"/>
    <lineage>
        <taxon>Archaea</taxon>
        <taxon>Thermoproteota</taxon>
    </lineage>
</organism>
<keyword evidence="4 10" id="KW-0436">Ligase</keyword>
<dbReference type="InterPro" id="IPR004517">
    <property type="entry name" value="HisZ"/>
</dbReference>
<comment type="subcellular location">
    <subcellularLocation>
        <location evidence="1 10">Cytoplasm</location>
    </subcellularLocation>
</comment>
<evidence type="ECO:0000256" key="6">
    <source>
        <dbReference type="ARBA" id="ARBA00022840"/>
    </source>
</evidence>
<feature type="binding site" evidence="11">
    <location>
        <begin position="95"/>
        <end position="97"/>
    </location>
    <ligand>
        <name>L-histidine</name>
        <dbReference type="ChEBI" id="CHEBI:57595"/>
    </ligand>
</feature>
<evidence type="ECO:0000256" key="8">
    <source>
        <dbReference type="ARBA" id="ARBA00023146"/>
    </source>
</evidence>
<feature type="binding site" evidence="11">
    <location>
        <position position="142"/>
    </location>
    <ligand>
        <name>L-histidine</name>
        <dbReference type="ChEBI" id="CHEBI:57595"/>
    </ligand>
</feature>
<dbReference type="HAMAP" id="MF_00125">
    <property type="entry name" value="HisZ"/>
    <property type="match status" value="1"/>
</dbReference>
<dbReference type="GO" id="GO:0005829">
    <property type="term" value="C:cytosol"/>
    <property type="evidence" value="ECO:0007669"/>
    <property type="project" value="TreeGrafter"/>
</dbReference>
<feature type="binding site" evidence="11">
    <location>
        <position position="138"/>
    </location>
    <ligand>
        <name>L-histidine</name>
        <dbReference type="ChEBI" id="CHEBI:57595"/>
    </ligand>
</feature>
<dbReference type="GO" id="GO:0003723">
    <property type="term" value="F:RNA binding"/>
    <property type="evidence" value="ECO:0007669"/>
    <property type="project" value="TreeGrafter"/>
</dbReference>
<dbReference type="CDD" id="cd00859">
    <property type="entry name" value="HisRS_anticodon"/>
    <property type="match status" value="1"/>
</dbReference>
<dbReference type="PROSITE" id="PS50862">
    <property type="entry name" value="AA_TRNA_LIGASE_II"/>
    <property type="match status" value="1"/>
</dbReference>
<evidence type="ECO:0000256" key="11">
    <source>
        <dbReference type="PIRSR" id="PIRSR001549-1"/>
    </source>
</evidence>
<sequence length="443" mass="49880">MGRIFIFCCLLLGFGVFRLSKRPRGMRDFMPEEMSFRRRVIEVVRGVFELFGFGEVDTPALELWEVLSAKCGDEVKEQIYCFQDKAGRWLGLRFDLTVPLARVVASSPTLVLPFKRYCIGKVWRYEEPQSGRFREFVQADADIVGSDKPDADAEVLAVASTCLERLGLNDFVIELSNRKVLEGIMAEAGVSNDRFFEACRILDKLDKVGREGVVREFYSRGFPNGVAERVLELTSVSLDEAEEVLRRHQRALEGVKEVEEIIKLGEWYGFADKVKVDFSLARGLDYYTGPVFEFKVRTYGAGSVAGGGRYDDLIERIGGRALPATGVSLGIERIIEVLSSREGKGSYRYADVFIAAVDESVKGEAVKLASLFRSRDVRVEVDLMGRRLSRQLEYADSKNIPFVVIVGKREVEEGKVRLRDMVKREEVLLSADEALQAILSKLS</sequence>
<dbReference type="EC" id="6.1.1.21" evidence="10"/>
<evidence type="ECO:0000256" key="4">
    <source>
        <dbReference type="ARBA" id="ARBA00022598"/>
    </source>
</evidence>
<dbReference type="SUPFAM" id="SSF52954">
    <property type="entry name" value="Class II aaRS ABD-related"/>
    <property type="match status" value="1"/>
</dbReference>
<dbReference type="PIRSF" id="PIRSF001549">
    <property type="entry name" value="His-tRNA_synth"/>
    <property type="match status" value="1"/>
</dbReference>
<dbReference type="PANTHER" id="PTHR11476">
    <property type="entry name" value="HISTIDYL-TRNA SYNTHETASE"/>
    <property type="match status" value="1"/>
</dbReference>
<dbReference type="GO" id="GO:0000105">
    <property type="term" value="P:L-histidine biosynthetic process"/>
    <property type="evidence" value="ECO:0007669"/>
    <property type="project" value="InterPro"/>
</dbReference>
<comment type="catalytic activity">
    <reaction evidence="9 10">
        <text>tRNA(His) + L-histidine + ATP = L-histidyl-tRNA(His) + AMP + diphosphate + H(+)</text>
        <dbReference type="Rhea" id="RHEA:17313"/>
        <dbReference type="Rhea" id="RHEA-COMP:9665"/>
        <dbReference type="Rhea" id="RHEA-COMP:9689"/>
        <dbReference type="ChEBI" id="CHEBI:15378"/>
        <dbReference type="ChEBI" id="CHEBI:30616"/>
        <dbReference type="ChEBI" id="CHEBI:33019"/>
        <dbReference type="ChEBI" id="CHEBI:57595"/>
        <dbReference type="ChEBI" id="CHEBI:78442"/>
        <dbReference type="ChEBI" id="CHEBI:78527"/>
        <dbReference type="ChEBI" id="CHEBI:456215"/>
        <dbReference type="EC" id="6.1.1.21"/>
    </reaction>
</comment>
<evidence type="ECO:0000256" key="7">
    <source>
        <dbReference type="ARBA" id="ARBA00022917"/>
    </source>
</evidence>
<dbReference type="EMBL" id="QMQV01000004">
    <property type="protein sequence ID" value="RLE50504.1"/>
    <property type="molecule type" value="Genomic_DNA"/>
</dbReference>
<evidence type="ECO:0000256" key="2">
    <source>
        <dbReference type="ARBA" id="ARBA00008226"/>
    </source>
</evidence>
<dbReference type="GO" id="GO:0004821">
    <property type="term" value="F:histidine-tRNA ligase activity"/>
    <property type="evidence" value="ECO:0007669"/>
    <property type="project" value="UniProtKB-UniRule"/>
</dbReference>
<evidence type="ECO:0000313" key="14">
    <source>
        <dbReference type="Proteomes" id="UP000278475"/>
    </source>
</evidence>
<dbReference type="AlphaFoldDB" id="A0A497ET17"/>
<dbReference type="Pfam" id="PF03129">
    <property type="entry name" value="HGTP_anticodon"/>
    <property type="match status" value="1"/>
</dbReference>
<keyword evidence="8 10" id="KW-0030">Aminoacyl-tRNA synthetase</keyword>
<dbReference type="InterPro" id="IPR045864">
    <property type="entry name" value="aa-tRNA-synth_II/BPL/LPL"/>
</dbReference>
<evidence type="ECO:0000256" key="5">
    <source>
        <dbReference type="ARBA" id="ARBA00022741"/>
    </source>
</evidence>
<feature type="binding site" evidence="11">
    <location>
        <position position="282"/>
    </location>
    <ligand>
        <name>L-histidine</name>
        <dbReference type="ChEBI" id="CHEBI:57595"/>
    </ligand>
</feature>
<dbReference type="Gene3D" id="3.40.50.800">
    <property type="entry name" value="Anticodon-binding domain"/>
    <property type="match status" value="1"/>
</dbReference>
<dbReference type="Proteomes" id="UP000278475">
    <property type="component" value="Unassembled WGS sequence"/>
</dbReference>
<keyword evidence="5 10" id="KW-0547">Nucleotide-binding</keyword>
<feature type="binding site" evidence="11">
    <location>
        <begin position="286"/>
        <end position="287"/>
    </location>
    <ligand>
        <name>L-histidine</name>
        <dbReference type="ChEBI" id="CHEBI:57595"/>
    </ligand>
</feature>
<name>A0A497ET17_9CREN</name>
<reference evidence="13 14" key="1">
    <citation type="submission" date="2018-06" db="EMBL/GenBank/DDBJ databases">
        <title>Extensive metabolic versatility and redundancy in microbially diverse, dynamic hydrothermal sediments.</title>
        <authorList>
            <person name="Dombrowski N."/>
            <person name="Teske A."/>
            <person name="Baker B.J."/>
        </authorList>
    </citation>
    <scope>NUCLEOTIDE SEQUENCE [LARGE SCALE GENOMIC DNA]</scope>
    <source>
        <strain evidence="13">B66_G16</strain>
    </source>
</reference>
<keyword evidence="6 10" id="KW-0067">ATP-binding</keyword>
<dbReference type="GO" id="GO:0005524">
    <property type="term" value="F:ATP binding"/>
    <property type="evidence" value="ECO:0007669"/>
    <property type="project" value="UniProtKB-UniRule"/>
</dbReference>
<evidence type="ECO:0000256" key="1">
    <source>
        <dbReference type="ARBA" id="ARBA00004496"/>
    </source>
</evidence>
<dbReference type="SUPFAM" id="SSF55681">
    <property type="entry name" value="Class II aaRS and biotin synthetases"/>
    <property type="match status" value="1"/>
</dbReference>
<dbReference type="InterPro" id="IPR006195">
    <property type="entry name" value="aa-tRNA-synth_II"/>
</dbReference>
<dbReference type="InterPro" id="IPR004154">
    <property type="entry name" value="Anticodon-bd"/>
</dbReference>
<keyword evidence="7 10" id="KW-0648">Protein biosynthesis</keyword>
<dbReference type="CDD" id="cd00773">
    <property type="entry name" value="HisRS-like_core"/>
    <property type="match status" value="1"/>
</dbReference>
<evidence type="ECO:0000256" key="3">
    <source>
        <dbReference type="ARBA" id="ARBA00022490"/>
    </source>
</evidence>
<proteinExistence type="inferred from homology"/>
<dbReference type="Pfam" id="PF13393">
    <property type="entry name" value="tRNA-synt_His"/>
    <property type="match status" value="1"/>
</dbReference>
<protein>
    <recommendedName>
        <fullName evidence="10">Histidine--tRNA ligase</fullName>
        <ecNumber evidence="10">6.1.1.21</ecNumber>
    </recommendedName>
    <alternativeName>
        <fullName evidence="10">Histidyl-tRNA synthetase</fullName>
        <shortName evidence="10">HisRS</shortName>
    </alternativeName>
</protein>
<dbReference type="InterPro" id="IPR036621">
    <property type="entry name" value="Anticodon-bd_dom_sf"/>
</dbReference>
<keyword evidence="3 10" id="KW-0963">Cytoplasm</keyword>
<dbReference type="HAMAP" id="MF_00127">
    <property type="entry name" value="His_tRNA_synth"/>
    <property type="match status" value="1"/>
</dbReference>
<dbReference type="NCBIfam" id="TIGR00442">
    <property type="entry name" value="hisS"/>
    <property type="match status" value="1"/>
</dbReference>
<dbReference type="InterPro" id="IPR015807">
    <property type="entry name" value="His-tRNA-ligase"/>
</dbReference>
<accession>A0A497ET17</accession>
<dbReference type="InterPro" id="IPR033656">
    <property type="entry name" value="HisRS_anticodon"/>
</dbReference>
<dbReference type="Gene3D" id="3.30.930.10">
    <property type="entry name" value="Bira Bifunctional Protein, Domain 2"/>
    <property type="match status" value="1"/>
</dbReference>
<dbReference type="PANTHER" id="PTHR11476:SF7">
    <property type="entry name" value="HISTIDINE--TRNA LIGASE"/>
    <property type="match status" value="1"/>
</dbReference>
<evidence type="ECO:0000256" key="9">
    <source>
        <dbReference type="ARBA" id="ARBA00047639"/>
    </source>
</evidence>
<feature type="domain" description="Aminoacyl-transfer RNA synthetases class-II family profile" evidence="12">
    <location>
        <begin position="24"/>
        <end position="338"/>
    </location>
</feature>
<feature type="binding site" evidence="11">
    <location>
        <position position="124"/>
    </location>
    <ligand>
        <name>L-histidine</name>
        <dbReference type="ChEBI" id="CHEBI:57595"/>
    </ligand>
</feature>
<dbReference type="GO" id="GO:0006427">
    <property type="term" value="P:histidyl-tRNA aminoacylation"/>
    <property type="evidence" value="ECO:0007669"/>
    <property type="project" value="UniProtKB-UniRule"/>
</dbReference>